<gene>
    <name evidence="1" type="ORF">DF947_11135</name>
</gene>
<sequence length="134" mass="15900">MEIDSIISTVNEVHKKADRALENRDANLYMQYFDESLKYANADASSFDKKEFAQNLEKYFKSIKDYKTSHYRIKSSFENDIFTEKIARKSVIIKPNLLVFSKKETIQTEEVYHWKNINGEWKIVAVEVVLEEKY</sequence>
<dbReference type="SUPFAM" id="SSF54427">
    <property type="entry name" value="NTF2-like"/>
    <property type="match status" value="1"/>
</dbReference>
<dbReference type="AlphaFoldDB" id="A0A317EZH4"/>
<dbReference type="Proteomes" id="UP000245391">
    <property type="component" value="Unassembled WGS sequence"/>
</dbReference>
<proteinExistence type="predicted"/>
<accession>A0A317EZH4</accession>
<keyword evidence="2" id="KW-1185">Reference proteome</keyword>
<dbReference type="InterPro" id="IPR032710">
    <property type="entry name" value="NTF2-like_dom_sf"/>
</dbReference>
<dbReference type="OrthoDB" id="764870at2"/>
<protein>
    <recommendedName>
        <fullName evidence="3">DUF4440 domain-containing protein</fullName>
    </recommendedName>
</protein>
<evidence type="ECO:0000313" key="1">
    <source>
        <dbReference type="EMBL" id="PWS32311.1"/>
    </source>
</evidence>
<dbReference type="RefSeq" id="WP_109929754.1">
    <property type="nucleotide sequence ID" value="NZ_QGNY01000003.1"/>
</dbReference>
<comment type="caution">
    <text evidence="1">The sequence shown here is derived from an EMBL/GenBank/DDBJ whole genome shotgun (WGS) entry which is preliminary data.</text>
</comment>
<reference evidence="2" key="1">
    <citation type="submission" date="2018-05" db="EMBL/GenBank/DDBJ databases">
        <title>Pedobacter paludis sp. nov., isolated from wetland soil.</title>
        <authorList>
            <person name="Zhang Y."/>
        </authorList>
    </citation>
    <scope>NUCLEOTIDE SEQUENCE [LARGE SCALE GENOMIC DNA]</scope>
    <source>
        <strain evidence="2">R-8</strain>
    </source>
</reference>
<evidence type="ECO:0008006" key="3">
    <source>
        <dbReference type="Google" id="ProtNLM"/>
    </source>
</evidence>
<evidence type="ECO:0000313" key="2">
    <source>
        <dbReference type="Proteomes" id="UP000245391"/>
    </source>
</evidence>
<dbReference type="EMBL" id="QGNY01000003">
    <property type="protein sequence ID" value="PWS32311.1"/>
    <property type="molecule type" value="Genomic_DNA"/>
</dbReference>
<organism evidence="1 2">
    <name type="scientific">Pedobacter paludis</name>
    <dbReference type="NCBI Taxonomy" id="2203212"/>
    <lineage>
        <taxon>Bacteria</taxon>
        <taxon>Pseudomonadati</taxon>
        <taxon>Bacteroidota</taxon>
        <taxon>Sphingobacteriia</taxon>
        <taxon>Sphingobacteriales</taxon>
        <taxon>Sphingobacteriaceae</taxon>
        <taxon>Pedobacter</taxon>
    </lineage>
</organism>
<name>A0A317EZH4_9SPHI</name>
<dbReference type="Gene3D" id="3.10.450.50">
    <property type="match status" value="1"/>
</dbReference>